<dbReference type="Pfam" id="PF07883">
    <property type="entry name" value="Cupin_2"/>
    <property type="match status" value="1"/>
</dbReference>
<evidence type="ECO:0000256" key="1">
    <source>
        <dbReference type="ARBA" id="ARBA00023125"/>
    </source>
</evidence>
<dbReference type="InterPro" id="IPR013096">
    <property type="entry name" value="Cupin_2"/>
</dbReference>
<keyword evidence="1" id="KW-0238">DNA-binding</keyword>
<dbReference type="InterPro" id="IPR001387">
    <property type="entry name" value="Cro/C1-type_HTH"/>
</dbReference>
<feature type="domain" description="HTH cro/C1-type" evidence="2">
    <location>
        <begin position="15"/>
        <end position="69"/>
    </location>
</feature>
<dbReference type="RefSeq" id="WP_217698654.1">
    <property type="nucleotide sequence ID" value="NZ_BMCL01000002.1"/>
</dbReference>
<dbReference type="CDD" id="cd02209">
    <property type="entry name" value="cupin_XRE_C"/>
    <property type="match status" value="1"/>
</dbReference>
<dbReference type="InterPro" id="IPR010982">
    <property type="entry name" value="Lambda_DNA-bd_dom_sf"/>
</dbReference>
<protein>
    <submittedName>
        <fullName evidence="3">Transcriptional regulator, XRE family with cupin sensor</fullName>
    </submittedName>
</protein>
<dbReference type="Gene3D" id="1.10.260.40">
    <property type="entry name" value="lambda repressor-like DNA-binding domains"/>
    <property type="match status" value="1"/>
</dbReference>
<name>A0A1T5KGN9_9GAMM</name>
<dbReference type="InterPro" id="IPR050807">
    <property type="entry name" value="TransReg_Diox_bact_type"/>
</dbReference>
<accession>A0A1T5KGN9</accession>
<proteinExistence type="predicted"/>
<sequence length="217" mass="23877">MDTKNPASPTLGSVLRRLRSRQGWTLKEMSERVGIPVSTLSKVEHDRLSLPYDKVQHISQRMGIPMSEMLVDPENPGAGPAVTARRSLGGLDSALHVAVGGYEYFYLSPELRNKRMIPVLGRVSVQSVSEFKELMRHSGEEFIYVIDGAIKVHTEFYDPVVVRAGHSIYLDSSMGHVYVAEQCEVATILAVMSSPDEVLAEGLMSHRQEEAAGKPAG</sequence>
<evidence type="ECO:0000313" key="4">
    <source>
        <dbReference type="Proteomes" id="UP000190341"/>
    </source>
</evidence>
<dbReference type="SUPFAM" id="SSF47413">
    <property type="entry name" value="lambda repressor-like DNA-binding domains"/>
    <property type="match status" value="1"/>
</dbReference>
<evidence type="ECO:0000259" key="2">
    <source>
        <dbReference type="PROSITE" id="PS50943"/>
    </source>
</evidence>
<gene>
    <name evidence="3" type="ORF">SAMN06296058_1682</name>
</gene>
<organism evidence="3 4">
    <name type="scientific">Pseudoxanthomonas indica</name>
    <dbReference type="NCBI Taxonomy" id="428993"/>
    <lineage>
        <taxon>Bacteria</taxon>
        <taxon>Pseudomonadati</taxon>
        <taxon>Pseudomonadota</taxon>
        <taxon>Gammaproteobacteria</taxon>
        <taxon>Lysobacterales</taxon>
        <taxon>Lysobacteraceae</taxon>
        <taxon>Pseudoxanthomonas</taxon>
    </lineage>
</organism>
<dbReference type="PANTHER" id="PTHR46797:SF20">
    <property type="entry name" value="BLR4304 PROTEIN"/>
    <property type="match status" value="1"/>
</dbReference>
<dbReference type="InterPro" id="IPR014710">
    <property type="entry name" value="RmlC-like_jellyroll"/>
</dbReference>
<dbReference type="Proteomes" id="UP000190341">
    <property type="component" value="Unassembled WGS sequence"/>
</dbReference>
<dbReference type="PANTHER" id="PTHR46797">
    <property type="entry name" value="HTH-TYPE TRANSCRIPTIONAL REGULATOR"/>
    <property type="match status" value="1"/>
</dbReference>
<dbReference type="SUPFAM" id="SSF51182">
    <property type="entry name" value="RmlC-like cupins"/>
    <property type="match status" value="1"/>
</dbReference>
<dbReference type="STRING" id="428993.SAMN06296058_1682"/>
<reference evidence="3 4" key="1">
    <citation type="submission" date="2017-02" db="EMBL/GenBank/DDBJ databases">
        <authorList>
            <person name="Peterson S.W."/>
        </authorList>
    </citation>
    <scope>NUCLEOTIDE SEQUENCE [LARGE SCALE GENOMIC DNA]</scope>
    <source>
        <strain evidence="3 4">P15</strain>
    </source>
</reference>
<evidence type="ECO:0000313" key="3">
    <source>
        <dbReference type="EMBL" id="SKC62649.1"/>
    </source>
</evidence>
<dbReference type="GO" id="GO:0005829">
    <property type="term" value="C:cytosol"/>
    <property type="evidence" value="ECO:0007669"/>
    <property type="project" value="TreeGrafter"/>
</dbReference>
<dbReference type="PROSITE" id="PS50943">
    <property type="entry name" value="HTH_CROC1"/>
    <property type="match status" value="1"/>
</dbReference>
<dbReference type="GO" id="GO:0003677">
    <property type="term" value="F:DNA binding"/>
    <property type="evidence" value="ECO:0007669"/>
    <property type="project" value="UniProtKB-KW"/>
</dbReference>
<dbReference type="CDD" id="cd00093">
    <property type="entry name" value="HTH_XRE"/>
    <property type="match status" value="1"/>
</dbReference>
<dbReference type="AlphaFoldDB" id="A0A1T5KGN9"/>
<dbReference type="GO" id="GO:0003700">
    <property type="term" value="F:DNA-binding transcription factor activity"/>
    <property type="evidence" value="ECO:0007669"/>
    <property type="project" value="TreeGrafter"/>
</dbReference>
<dbReference type="Pfam" id="PF12844">
    <property type="entry name" value="HTH_19"/>
    <property type="match status" value="1"/>
</dbReference>
<dbReference type="InterPro" id="IPR011051">
    <property type="entry name" value="RmlC_Cupin_sf"/>
</dbReference>
<dbReference type="Gene3D" id="2.60.120.10">
    <property type="entry name" value="Jelly Rolls"/>
    <property type="match status" value="1"/>
</dbReference>
<dbReference type="EMBL" id="FUZV01000001">
    <property type="protein sequence ID" value="SKC62649.1"/>
    <property type="molecule type" value="Genomic_DNA"/>
</dbReference>
<dbReference type="SMART" id="SM00530">
    <property type="entry name" value="HTH_XRE"/>
    <property type="match status" value="1"/>
</dbReference>
<keyword evidence="4" id="KW-1185">Reference proteome</keyword>